<keyword evidence="3 10" id="KW-0349">Heme</keyword>
<proteinExistence type="inferred from homology"/>
<dbReference type="SUPFAM" id="SSF52343">
    <property type="entry name" value="Ferredoxin reductase-like, C-terminal NADP-linked domain"/>
    <property type="match status" value="1"/>
</dbReference>
<comment type="catalytic activity">
    <reaction evidence="9">
        <text>2 nitric oxide + NADPH + 2 O2 = 2 nitrate + NADP(+) + H(+)</text>
        <dbReference type="Rhea" id="RHEA:19465"/>
        <dbReference type="ChEBI" id="CHEBI:15378"/>
        <dbReference type="ChEBI" id="CHEBI:15379"/>
        <dbReference type="ChEBI" id="CHEBI:16480"/>
        <dbReference type="ChEBI" id="CHEBI:17632"/>
        <dbReference type="ChEBI" id="CHEBI:57783"/>
        <dbReference type="ChEBI" id="CHEBI:58349"/>
        <dbReference type="EC" id="1.14.12.17"/>
    </reaction>
</comment>
<dbReference type="InterPro" id="IPR017938">
    <property type="entry name" value="Riboflavin_synthase-like_b-brl"/>
</dbReference>
<dbReference type="InterPro" id="IPR001433">
    <property type="entry name" value="OxRdtase_FAD/NAD-bd"/>
</dbReference>
<evidence type="ECO:0000256" key="6">
    <source>
        <dbReference type="ARBA" id="ARBA00023004"/>
    </source>
</evidence>
<name>A0ABY8WRE9_9ACTN</name>
<dbReference type="PROSITE" id="PS51384">
    <property type="entry name" value="FAD_FR"/>
    <property type="match status" value="1"/>
</dbReference>
<evidence type="ECO:0000256" key="1">
    <source>
        <dbReference type="ARBA" id="ARBA00006401"/>
    </source>
</evidence>
<organism evidence="13 14">
    <name type="scientific">Actinoplanes oblitus</name>
    <dbReference type="NCBI Taxonomy" id="3040509"/>
    <lineage>
        <taxon>Bacteria</taxon>
        <taxon>Bacillati</taxon>
        <taxon>Actinomycetota</taxon>
        <taxon>Actinomycetes</taxon>
        <taxon>Micromonosporales</taxon>
        <taxon>Micromonosporaceae</taxon>
        <taxon>Actinoplanes</taxon>
    </lineage>
</organism>
<dbReference type="InterPro" id="IPR009050">
    <property type="entry name" value="Globin-like_sf"/>
</dbReference>
<dbReference type="SUPFAM" id="SSF63380">
    <property type="entry name" value="Riboflavin synthase domain-like"/>
    <property type="match status" value="1"/>
</dbReference>
<dbReference type="RefSeq" id="WP_284919753.1">
    <property type="nucleotide sequence ID" value="NZ_CP126980.1"/>
</dbReference>
<dbReference type="CDD" id="cd06184">
    <property type="entry name" value="flavohem_like_fad_nad_binding"/>
    <property type="match status" value="1"/>
</dbReference>
<evidence type="ECO:0000313" key="13">
    <source>
        <dbReference type="EMBL" id="WIM98370.1"/>
    </source>
</evidence>
<dbReference type="InterPro" id="IPR000971">
    <property type="entry name" value="Globin"/>
</dbReference>
<dbReference type="SUPFAM" id="SSF46458">
    <property type="entry name" value="Globin-like"/>
    <property type="match status" value="1"/>
</dbReference>
<dbReference type="PANTHER" id="PTHR43396:SF3">
    <property type="entry name" value="FLAVOHEMOPROTEIN"/>
    <property type="match status" value="1"/>
</dbReference>
<keyword evidence="4 10" id="KW-0561">Oxygen transport</keyword>
<evidence type="ECO:0000256" key="8">
    <source>
        <dbReference type="ARBA" id="ARBA00048649"/>
    </source>
</evidence>
<dbReference type="Proteomes" id="UP001240150">
    <property type="component" value="Chromosome"/>
</dbReference>
<dbReference type="PROSITE" id="PS01033">
    <property type="entry name" value="GLOBIN"/>
    <property type="match status" value="1"/>
</dbReference>
<evidence type="ECO:0000256" key="7">
    <source>
        <dbReference type="ARBA" id="ARBA00023027"/>
    </source>
</evidence>
<evidence type="ECO:0000256" key="5">
    <source>
        <dbReference type="ARBA" id="ARBA00022723"/>
    </source>
</evidence>
<dbReference type="PANTHER" id="PTHR43396">
    <property type="entry name" value="FLAVOHEMOPROTEIN"/>
    <property type="match status" value="1"/>
</dbReference>
<sequence>MLSATSVPVVEATLPVVGAHLDAITSVFYESMLTENPELTNLFSRSAQATGEQRQALAGAVAAFATHLIGAGPDPVVFEHIIDRIAHRHCALGIRPEQYTTVGKYLLRAVGTVLGDAVTPEIAAAWDEVYWLFAARLIGREARIYAQAGVDDTDPWRDYLVINKVAEADDTVSLLLAPVDGEPAPPFLPGQYVTIAVDLPDGSRQLRQYSLSQAPGGGALRITVRRVRGRDGAPDGLISGFLHDQVEAGDKLRLSQPYGDLVLRPGDTPLLLVSAGVGITPMAAILDHVARTTPAREVVAVHADRTPDRHPLRADMSVNGARLRSFTSRVWYEDSTGRIDVDEIPLPAEAEVYLCGPVPFMREVRAGLHRRGVPDERIRYEVFGSEQWRA</sequence>
<dbReference type="Pfam" id="PF00042">
    <property type="entry name" value="Globin"/>
    <property type="match status" value="1"/>
</dbReference>
<dbReference type="InterPro" id="IPR017927">
    <property type="entry name" value="FAD-bd_FR_type"/>
</dbReference>
<comment type="catalytic activity">
    <reaction evidence="8">
        <text>2 nitric oxide + NADH + 2 O2 = 2 nitrate + NAD(+) + H(+)</text>
        <dbReference type="Rhea" id="RHEA:19469"/>
        <dbReference type="ChEBI" id="CHEBI:15378"/>
        <dbReference type="ChEBI" id="CHEBI:15379"/>
        <dbReference type="ChEBI" id="CHEBI:16480"/>
        <dbReference type="ChEBI" id="CHEBI:17632"/>
        <dbReference type="ChEBI" id="CHEBI:57540"/>
        <dbReference type="ChEBI" id="CHEBI:57945"/>
        <dbReference type="EC" id="1.14.12.17"/>
    </reaction>
</comment>
<gene>
    <name evidence="13" type="ORF">ACTOB_001968</name>
</gene>
<feature type="domain" description="FAD-binding FR-type" evidence="12">
    <location>
        <begin position="154"/>
        <end position="264"/>
    </location>
</feature>
<accession>A0ABY8WRE9</accession>
<dbReference type="Pfam" id="PF00175">
    <property type="entry name" value="NAD_binding_1"/>
    <property type="match status" value="1"/>
</dbReference>
<keyword evidence="5" id="KW-0479">Metal-binding</keyword>
<reference evidence="13 14" key="1">
    <citation type="submission" date="2023-06" db="EMBL/GenBank/DDBJ databases">
        <authorList>
            <person name="Yushchuk O."/>
            <person name="Binda E."/>
            <person name="Ruckert-Reed C."/>
            <person name="Fedorenko V."/>
            <person name="Kalinowski J."/>
            <person name="Marinelli F."/>
        </authorList>
    </citation>
    <scope>NUCLEOTIDE SEQUENCE [LARGE SCALE GENOMIC DNA]</scope>
    <source>
        <strain evidence="13 14">NRRL 3884</strain>
    </source>
</reference>
<keyword evidence="7" id="KW-0520">NAD</keyword>
<protein>
    <recommendedName>
        <fullName evidence="2">nitric oxide dioxygenase</fullName>
        <ecNumber evidence="2">1.14.12.17</ecNumber>
    </recommendedName>
</protein>
<dbReference type="EMBL" id="CP126980">
    <property type="protein sequence ID" value="WIM98370.1"/>
    <property type="molecule type" value="Genomic_DNA"/>
</dbReference>
<evidence type="ECO:0000256" key="4">
    <source>
        <dbReference type="ARBA" id="ARBA00022621"/>
    </source>
</evidence>
<comment type="similarity">
    <text evidence="10">Belongs to the globin family.</text>
</comment>
<evidence type="ECO:0000256" key="9">
    <source>
        <dbReference type="ARBA" id="ARBA00049433"/>
    </source>
</evidence>
<evidence type="ECO:0000256" key="3">
    <source>
        <dbReference type="ARBA" id="ARBA00022617"/>
    </source>
</evidence>
<feature type="domain" description="Globin" evidence="11">
    <location>
        <begin position="1"/>
        <end position="142"/>
    </location>
</feature>
<evidence type="ECO:0000313" key="14">
    <source>
        <dbReference type="Proteomes" id="UP001240150"/>
    </source>
</evidence>
<keyword evidence="10" id="KW-0813">Transport</keyword>
<dbReference type="InterPro" id="IPR012292">
    <property type="entry name" value="Globin/Proto"/>
</dbReference>
<dbReference type="Gene3D" id="1.10.490.10">
    <property type="entry name" value="Globins"/>
    <property type="match status" value="1"/>
</dbReference>
<dbReference type="EC" id="1.14.12.17" evidence="2"/>
<dbReference type="Gene3D" id="2.40.30.10">
    <property type="entry name" value="Translation factors"/>
    <property type="match status" value="1"/>
</dbReference>
<dbReference type="Gene3D" id="3.40.50.80">
    <property type="entry name" value="Nucleotide-binding domain of ferredoxin-NADP reductase (FNR) module"/>
    <property type="match status" value="1"/>
</dbReference>
<evidence type="ECO:0000259" key="11">
    <source>
        <dbReference type="PROSITE" id="PS01033"/>
    </source>
</evidence>
<evidence type="ECO:0000256" key="10">
    <source>
        <dbReference type="RuleBase" id="RU000356"/>
    </source>
</evidence>
<keyword evidence="6" id="KW-0408">Iron</keyword>
<keyword evidence="14" id="KW-1185">Reference proteome</keyword>
<comment type="similarity">
    <text evidence="1">In the C-terminal section; belongs to the flavoprotein pyridine nucleotide cytochrome reductase family.</text>
</comment>
<evidence type="ECO:0000259" key="12">
    <source>
        <dbReference type="PROSITE" id="PS51384"/>
    </source>
</evidence>
<evidence type="ECO:0000256" key="2">
    <source>
        <dbReference type="ARBA" id="ARBA00012229"/>
    </source>
</evidence>
<dbReference type="InterPro" id="IPR039261">
    <property type="entry name" value="FNR_nucleotide-bd"/>
</dbReference>